<feature type="region of interest" description="Disordered" evidence="1">
    <location>
        <begin position="384"/>
        <end position="406"/>
    </location>
</feature>
<name>A0A0F9WSD4_9MICR</name>
<evidence type="ECO:0000313" key="3">
    <source>
        <dbReference type="EMBL" id="KKO75783.1"/>
    </source>
</evidence>
<protein>
    <submittedName>
        <fullName evidence="3">Uncharacterized protein</fullName>
    </submittedName>
</protein>
<evidence type="ECO:0000256" key="1">
    <source>
        <dbReference type="SAM" id="MobiDB-lite"/>
    </source>
</evidence>
<accession>A0A0F9WSD4</accession>
<keyword evidence="2" id="KW-1133">Transmembrane helix</keyword>
<reference evidence="3 4" key="1">
    <citation type="journal article" date="2015" name="Environ. Microbiol.">
        <title>Genome analyses suggest the presence of polyploidy and recent human-driven expansions in eight global populations of the honeybee pathogen Nosema ceranae.</title>
        <authorList>
            <person name="Pelin A."/>
            <person name="Selman M."/>
            <person name="Aris-Brosou S."/>
            <person name="Farinelli L."/>
            <person name="Corradi N."/>
        </authorList>
    </citation>
    <scope>NUCLEOTIDE SEQUENCE [LARGE SCALE GENOMIC DNA]</scope>
    <source>
        <strain evidence="3 4">PA08 1199</strain>
    </source>
</reference>
<dbReference type="Proteomes" id="UP000034350">
    <property type="component" value="Unassembled WGS sequence"/>
</dbReference>
<dbReference type="EMBL" id="JPQZ01000012">
    <property type="protein sequence ID" value="KKO75783.1"/>
    <property type="molecule type" value="Genomic_DNA"/>
</dbReference>
<evidence type="ECO:0000256" key="2">
    <source>
        <dbReference type="SAM" id="Phobius"/>
    </source>
</evidence>
<feature type="transmembrane region" description="Helical" evidence="2">
    <location>
        <begin position="421"/>
        <end position="438"/>
    </location>
</feature>
<evidence type="ECO:0000313" key="4">
    <source>
        <dbReference type="Proteomes" id="UP000034350"/>
    </source>
</evidence>
<dbReference type="RefSeq" id="XP_024331525.1">
    <property type="nucleotide sequence ID" value="XM_024473860.1"/>
</dbReference>
<dbReference type="GeneID" id="36318758"/>
<organism evidence="3 4">
    <name type="scientific">Vairimorpha ceranae</name>
    <dbReference type="NCBI Taxonomy" id="40302"/>
    <lineage>
        <taxon>Eukaryota</taxon>
        <taxon>Fungi</taxon>
        <taxon>Fungi incertae sedis</taxon>
        <taxon>Microsporidia</taxon>
        <taxon>Nosematidae</taxon>
        <taxon>Vairimorpha</taxon>
    </lineage>
</organism>
<dbReference type="VEuPathDB" id="MicrosporidiaDB:NCER_100302"/>
<dbReference type="AlphaFoldDB" id="A0A0F9WSD4"/>
<proteinExistence type="predicted"/>
<comment type="caution">
    <text evidence="3">The sequence shown here is derived from an EMBL/GenBank/DDBJ whole genome shotgun (WGS) entry which is preliminary data.</text>
</comment>
<keyword evidence="2" id="KW-0472">Membrane</keyword>
<keyword evidence="4" id="KW-1185">Reference proteome</keyword>
<dbReference type="VEuPathDB" id="MicrosporidiaDB:AAJ76_1200033549"/>
<sequence>MRKNLLFCLPAFSGIQWAAFFTLKAEAWKIRGIFSLNQNNPIAKILKGFRSDTALYSGIIYFKKSSLTIQVNKPFPSPSKNIVTQFKNEKFSYVENVAKSSQNLKLYNCIQYMFGDLNKSKNALSQPGIRRFLGVILVGQIFVEIPLDGIKMLPNKNEIMLLLEQKILRINNFKSSSDTFHSQQNNEKLCFYSLINKVENDKCIDLKKANNVLNKNEICVLKLCDIVVKDIKMNGKFIKLSLQVYDGRLIMVDIYDRISTMFDIYDKILIMFDVKSFDNILASGQQRVTILSTYDSEKNFNYIEGVQTNDTCAPFSSNYDYNNTIRRSNVQIKELPTLREQDYKNNRTSSNQVIRDLRDQNNSLGGEIKAAGRINFPPNFYGSELKKEPNEKNEQDKPFACDLKNKENEDSTDRKKSLYCYLYPLLFLFCLTAIIYLFKSRKKIKRLWFY</sequence>
<gene>
    <name evidence="3" type="ORF">AAJ76_1200033549</name>
</gene>
<dbReference type="VEuPathDB" id="MicrosporidiaDB:G9O61_00g009080"/>
<keyword evidence="2" id="KW-0812">Transmembrane</keyword>